<gene>
    <name evidence="2" type="ORF">EJ08DRAFT_568522</name>
</gene>
<proteinExistence type="predicted"/>
<keyword evidence="1" id="KW-0812">Transmembrane</keyword>
<evidence type="ECO:0000256" key="1">
    <source>
        <dbReference type="SAM" id="Phobius"/>
    </source>
</evidence>
<organism evidence="2 3">
    <name type="scientific">Tothia fuscella</name>
    <dbReference type="NCBI Taxonomy" id="1048955"/>
    <lineage>
        <taxon>Eukaryota</taxon>
        <taxon>Fungi</taxon>
        <taxon>Dikarya</taxon>
        <taxon>Ascomycota</taxon>
        <taxon>Pezizomycotina</taxon>
        <taxon>Dothideomycetes</taxon>
        <taxon>Pleosporomycetidae</taxon>
        <taxon>Venturiales</taxon>
        <taxon>Cylindrosympodiaceae</taxon>
        <taxon>Tothia</taxon>
    </lineage>
</organism>
<name>A0A9P4NTT4_9PEZI</name>
<protein>
    <submittedName>
        <fullName evidence="2">Uncharacterized protein</fullName>
    </submittedName>
</protein>
<dbReference type="Proteomes" id="UP000800235">
    <property type="component" value="Unassembled WGS sequence"/>
</dbReference>
<feature type="non-terminal residue" evidence="2">
    <location>
        <position position="123"/>
    </location>
</feature>
<dbReference type="OrthoDB" id="3597994at2759"/>
<comment type="caution">
    <text evidence="2">The sequence shown here is derived from an EMBL/GenBank/DDBJ whole genome shotgun (WGS) entry which is preliminary data.</text>
</comment>
<evidence type="ECO:0000313" key="3">
    <source>
        <dbReference type="Proteomes" id="UP000800235"/>
    </source>
</evidence>
<reference evidence="2" key="1">
    <citation type="journal article" date="2020" name="Stud. Mycol.">
        <title>101 Dothideomycetes genomes: a test case for predicting lifestyles and emergence of pathogens.</title>
        <authorList>
            <person name="Haridas S."/>
            <person name="Albert R."/>
            <person name="Binder M."/>
            <person name="Bloem J."/>
            <person name="Labutti K."/>
            <person name="Salamov A."/>
            <person name="Andreopoulos B."/>
            <person name="Baker S."/>
            <person name="Barry K."/>
            <person name="Bills G."/>
            <person name="Bluhm B."/>
            <person name="Cannon C."/>
            <person name="Castanera R."/>
            <person name="Culley D."/>
            <person name="Daum C."/>
            <person name="Ezra D."/>
            <person name="Gonzalez J."/>
            <person name="Henrissat B."/>
            <person name="Kuo A."/>
            <person name="Liang C."/>
            <person name="Lipzen A."/>
            <person name="Lutzoni F."/>
            <person name="Magnuson J."/>
            <person name="Mondo S."/>
            <person name="Nolan M."/>
            <person name="Ohm R."/>
            <person name="Pangilinan J."/>
            <person name="Park H.-J."/>
            <person name="Ramirez L."/>
            <person name="Alfaro M."/>
            <person name="Sun H."/>
            <person name="Tritt A."/>
            <person name="Yoshinaga Y."/>
            <person name="Zwiers L.-H."/>
            <person name="Turgeon B."/>
            <person name="Goodwin S."/>
            <person name="Spatafora J."/>
            <person name="Crous P."/>
            <person name="Grigoriev I."/>
        </authorList>
    </citation>
    <scope>NUCLEOTIDE SEQUENCE</scope>
    <source>
        <strain evidence="2">CBS 130266</strain>
    </source>
</reference>
<evidence type="ECO:0000313" key="2">
    <source>
        <dbReference type="EMBL" id="KAF2432069.1"/>
    </source>
</evidence>
<keyword evidence="1" id="KW-1133">Transmembrane helix</keyword>
<feature type="non-terminal residue" evidence="2">
    <location>
        <position position="1"/>
    </location>
</feature>
<accession>A0A9P4NTT4</accession>
<keyword evidence="1" id="KW-0472">Membrane</keyword>
<keyword evidence="3" id="KW-1185">Reference proteome</keyword>
<sequence length="123" mass="13364">ALSSLKRNAKYLLDPTSTTTAPPRFRTRTLLKTLRYTPIFIFWRLVRYAKYALVGSIAAALAGTVFGSVVSGAAFIVAPTGIFAGAGVGLLWGFGKFGWRTLGRRVRGGNIEGRGVDARRDER</sequence>
<feature type="transmembrane region" description="Helical" evidence="1">
    <location>
        <begin position="51"/>
        <end position="70"/>
    </location>
</feature>
<dbReference type="AlphaFoldDB" id="A0A9P4NTT4"/>
<dbReference type="EMBL" id="MU007028">
    <property type="protein sequence ID" value="KAF2432069.1"/>
    <property type="molecule type" value="Genomic_DNA"/>
</dbReference>
<feature type="transmembrane region" description="Helical" evidence="1">
    <location>
        <begin position="76"/>
        <end position="95"/>
    </location>
</feature>